<dbReference type="RefSeq" id="WP_322189276.1">
    <property type="nucleotide sequence ID" value="NZ_JAXLPB010000012.1"/>
</dbReference>
<keyword evidence="2" id="KW-1185">Reference proteome</keyword>
<protein>
    <submittedName>
        <fullName evidence="1">Uncharacterized protein</fullName>
    </submittedName>
</protein>
<evidence type="ECO:0000313" key="1">
    <source>
        <dbReference type="EMBL" id="MDY8111121.1"/>
    </source>
</evidence>
<name>A0ABU5I6U9_9HYPH</name>
<comment type="caution">
    <text evidence="1">The sequence shown here is derived from an EMBL/GenBank/DDBJ whole genome shotgun (WGS) entry which is preliminary data.</text>
</comment>
<proteinExistence type="predicted"/>
<reference evidence="1 2" key="1">
    <citation type="submission" date="2023-12" db="EMBL/GenBank/DDBJ databases">
        <title>Description of Novel Strain Fulvimarina sp. 2208YS6-2-32 isolated from Uroteuthis (Photololigo) edulis.</title>
        <authorList>
            <person name="Park J.-S."/>
        </authorList>
    </citation>
    <scope>NUCLEOTIDE SEQUENCE [LARGE SCALE GENOMIC DNA]</scope>
    <source>
        <strain evidence="1 2">2208YS6-2-32</strain>
    </source>
</reference>
<evidence type="ECO:0000313" key="2">
    <source>
        <dbReference type="Proteomes" id="UP001294412"/>
    </source>
</evidence>
<dbReference type="EMBL" id="JAXLPB010000012">
    <property type="protein sequence ID" value="MDY8111121.1"/>
    <property type="molecule type" value="Genomic_DNA"/>
</dbReference>
<gene>
    <name evidence="1" type="ORF">U0C82_18530</name>
</gene>
<sequence length="114" mass="12989">MIVTFTTTDRAEIMRMAWAHYRENRFSMGFRATDGFRGDLFGRSLKRAWSIVRNRKIREADGTKARIEAYLADAARHDAETVSRPLTPAENEALYWSTMPFKQGASLRMAGLAA</sequence>
<accession>A0ABU5I6U9</accession>
<dbReference type="Proteomes" id="UP001294412">
    <property type="component" value="Unassembled WGS sequence"/>
</dbReference>
<organism evidence="1 2">
    <name type="scientific">Fulvimarina uroteuthidis</name>
    <dbReference type="NCBI Taxonomy" id="3098149"/>
    <lineage>
        <taxon>Bacteria</taxon>
        <taxon>Pseudomonadati</taxon>
        <taxon>Pseudomonadota</taxon>
        <taxon>Alphaproteobacteria</taxon>
        <taxon>Hyphomicrobiales</taxon>
        <taxon>Aurantimonadaceae</taxon>
        <taxon>Fulvimarina</taxon>
    </lineage>
</organism>